<reference evidence="1 2" key="1">
    <citation type="submission" date="2020-04" db="EMBL/GenBank/DDBJ databases">
        <authorList>
            <person name="Klaysubun C."/>
            <person name="Duangmal K."/>
            <person name="Lipun K."/>
        </authorList>
    </citation>
    <scope>NUCLEOTIDE SEQUENCE [LARGE SCALE GENOMIC DNA]</scope>
    <source>
        <strain evidence="1 2">JCM 11839</strain>
    </source>
</reference>
<sequence length="507" mass="54251">MTSPTGDLRTAAPLAAAEARGSAGSELLDLRVQDTWDALPAEFRGEFLTRRMTTPTGWGSYPRQESDGRRWEPLRPVIIGEGAYRGLESLAARLLHLAVDACRRRASTLGELRQVLRFPHELPLMDQDRPLVAAELTRYARPDILIENGRPRLLEFNNSTRLGGSMVTPRLADAYARLCPASGLHPPPSTVPTRSAALLRTLRAQMAPDNDRTGRVLMPVYRAVDNAGVVQRYGTAKPAILADARRAGIEVVEADLADLRLDGADRLLAGDAPVDLVLLHWGGNRIVEDGGGLAVLRAADRARTVALFPRTESALISSKAVLAWLHEDCDAGVLAPADRALVRTHVPWTACLGLDDDAAVPAALLRRITADRDRLVAKPAVGKSGNNVFFGSQSSEQDWSAVIEAAREAPVVLQHRIGSDRITMPFRDQDSGEQVTGRVPFVLGPYMIDGAAASIAVRHMGPGVPAGDVVISAIRGACQSTALLAPEPPGPGGWFAEAGGIDELDAG</sequence>
<dbReference type="Proteomes" id="UP001296706">
    <property type="component" value="Unassembled WGS sequence"/>
</dbReference>
<keyword evidence="2" id="KW-1185">Reference proteome</keyword>
<protein>
    <recommendedName>
        <fullName evidence="3">Circularly permuted ATP-grasp superfamily protein</fullName>
    </recommendedName>
</protein>
<dbReference type="RefSeq" id="WP_169394808.1">
    <property type="nucleotide sequence ID" value="NZ_BAAAJH010000009.1"/>
</dbReference>
<proteinExistence type="predicted"/>
<evidence type="ECO:0000313" key="2">
    <source>
        <dbReference type="Proteomes" id="UP001296706"/>
    </source>
</evidence>
<gene>
    <name evidence="1" type="ORF">HF577_06405</name>
</gene>
<dbReference type="EMBL" id="JAAXKY010000012">
    <property type="protein sequence ID" value="NMH76731.1"/>
    <property type="molecule type" value="Genomic_DNA"/>
</dbReference>
<evidence type="ECO:0008006" key="3">
    <source>
        <dbReference type="Google" id="ProtNLM"/>
    </source>
</evidence>
<evidence type="ECO:0000313" key="1">
    <source>
        <dbReference type="EMBL" id="NMH76731.1"/>
    </source>
</evidence>
<name>A0ABX1RAC2_9PSEU</name>
<dbReference type="SUPFAM" id="SSF56059">
    <property type="entry name" value="Glutathione synthetase ATP-binding domain-like"/>
    <property type="match status" value="1"/>
</dbReference>
<organism evidence="1 2">
    <name type="scientific">Pseudonocardia xinjiangensis</name>
    <dbReference type="NCBI Taxonomy" id="75289"/>
    <lineage>
        <taxon>Bacteria</taxon>
        <taxon>Bacillati</taxon>
        <taxon>Actinomycetota</taxon>
        <taxon>Actinomycetes</taxon>
        <taxon>Pseudonocardiales</taxon>
        <taxon>Pseudonocardiaceae</taxon>
        <taxon>Pseudonocardia</taxon>
    </lineage>
</organism>
<accession>A0ABX1RAC2</accession>
<comment type="caution">
    <text evidence="1">The sequence shown here is derived from an EMBL/GenBank/DDBJ whole genome shotgun (WGS) entry which is preliminary data.</text>
</comment>